<organism evidence="3 4">
    <name type="scientific">Ceratopteris richardii</name>
    <name type="common">Triangle waterfern</name>
    <dbReference type="NCBI Taxonomy" id="49495"/>
    <lineage>
        <taxon>Eukaryota</taxon>
        <taxon>Viridiplantae</taxon>
        <taxon>Streptophyta</taxon>
        <taxon>Embryophyta</taxon>
        <taxon>Tracheophyta</taxon>
        <taxon>Polypodiopsida</taxon>
        <taxon>Polypodiidae</taxon>
        <taxon>Polypodiales</taxon>
        <taxon>Pteridineae</taxon>
        <taxon>Pteridaceae</taxon>
        <taxon>Parkerioideae</taxon>
        <taxon>Ceratopteris</taxon>
    </lineage>
</organism>
<dbReference type="NCBIfam" id="TIGR00756">
    <property type="entry name" value="PPR"/>
    <property type="match status" value="3"/>
</dbReference>
<accession>A0A8T2U1P3</accession>
<gene>
    <name evidence="3" type="ORF">KP509_10G062000</name>
</gene>
<evidence type="ECO:0008006" key="5">
    <source>
        <dbReference type="Google" id="ProtNLM"/>
    </source>
</evidence>
<dbReference type="PANTHER" id="PTHR47926:SF382">
    <property type="entry name" value="PENTACOTRIPEPTIDE-REPEAT REGION OF PRORP DOMAIN-CONTAINING PROTEIN"/>
    <property type="match status" value="1"/>
</dbReference>
<protein>
    <recommendedName>
        <fullName evidence="5">Pentatricopeptide repeat-containing protein</fullName>
    </recommendedName>
</protein>
<feature type="repeat" description="PPR" evidence="2">
    <location>
        <begin position="275"/>
        <end position="309"/>
    </location>
</feature>
<name>A0A8T2U1P3_CERRI</name>
<dbReference type="EMBL" id="CM035415">
    <property type="protein sequence ID" value="KAH7427826.1"/>
    <property type="molecule type" value="Genomic_DNA"/>
</dbReference>
<proteinExistence type="predicted"/>
<dbReference type="Pfam" id="PF01535">
    <property type="entry name" value="PPR"/>
    <property type="match status" value="3"/>
</dbReference>
<dbReference type="AlphaFoldDB" id="A0A8T2U1P3"/>
<dbReference type="PANTHER" id="PTHR47926">
    <property type="entry name" value="PENTATRICOPEPTIDE REPEAT-CONTAINING PROTEIN"/>
    <property type="match status" value="1"/>
</dbReference>
<dbReference type="InterPro" id="IPR046960">
    <property type="entry name" value="PPR_At4g14850-like_plant"/>
</dbReference>
<keyword evidence="1" id="KW-0677">Repeat</keyword>
<comment type="caution">
    <text evidence="3">The sequence shown here is derived from an EMBL/GenBank/DDBJ whole genome shotgun (WGS) entry which is preliminary data.</text>
</comment>
<dbReference type="PROSITE" id="PS51375">
    <property type="entry name" value="PPR"/>
    <property type="match status" value="3"/>
</dbReference>
<dbReference type="Gene3D" id="1.25.40.10">
    <property type="entry name" value="Tetratricopeptide repeat domain"/>
    <property type="match status" value="3"/>
</dbReference>
<dbReference type="Proteomes" id="UP000825935">
    <property type="component" value="Chromosome 10"/>
</dbReference>
<dbReference type="GO" id="GO:0003723">
    <property type="term" value="F:RNA binding"/>
    <property type="evidence" value="ECO:0007669"/>
    <property type="project" value="InterPro"/>
</dbReference>
<dbReference type="InterPro" id="IPR002885">
    <property type="entry name" value="PPR_rpt"/>
</dbReference>
<dbReference type="Pfam" id="PF13041">
    <property type="entry name" value="PPR_2"/>
    <property type="match status" value="2"/>
</dbReference>
<evidence type="ECO:0000313" key="4">
    <source>
        <dbReference type="Proteomes" id="UP000825935"/>
    </source>
</evidence>
<dbReference type="InterPro" id="IPR011990">
    <property type="entry name" value="TPR-like_helical_dom_sf"/>
</dbReference>
<feature type="repeat" description="PPR" evidence="2">
    <location>
        <begin position="376"/>
        <end position="410"/>
    </location>
</feature>
<feature type="repeat" description="PPR" evidence="2">
    <location>
        <begin position="477"/>
        <end position="511"/>
    </location>
</feature>
<reference evidence="3" key="1">
    <citation type="submission" date="2021-08" db="EMBL/GenBank/DDBJ databases">
        <title>WGS assembly of Ceratopteris richardii.</title>
        <authorList>
            <person name="Marchant D.B."/>
            <person name="Chen G."/>
            <person name="Jenkins J."/>
            <person name="Shu S."/>
            <person name="Leebens-Mack J."/>
            <person name="Grimwood J."/>
            <person name="Schmutz J."/>
            <person name="Soltis P."/>
            <person name="Soltis D."/>
            <person name="Chen Z.-H."/>
        </authorList>
    </citation>
    <scope>NUCLEOTIDE SEQUENCE</scope>
    <source>
        <strain evidence="3">Whitten #5841</strain>
        <tissue evidence="3">Leaf</tissue>
    </source>
</reference>
<dbReference type="OrthoDB" id="669963at2759"/>
<evidence type="ECO:0000256" key="1">
    <source>
        <dbReference type="ARBA" id="ARBA00022737"/>
    </source>
</evidence>
<evidence type="ECO:0000256" key="2">
    <source>
        <dbReference type="PROSITE-ProRule" id="PRU00708"/>
    </source>
</evidence>
<sequence>MSNVEHLWREFFADPSQWWDRRKRKTNLNAPDFQHKRSRRSLWVNGHDNPGWVKLMLDQQWEEKKKDQSVSSQMKDSMWKEYFTNPFVWWDNRTTKKNPMAPDFKHKVTKQTLWLDDPENPPWVSLKLGLELEKQKTDEFLNVNSLAGNPGLLFNQSAKVGTENANMSTASFFVQANMEKPKTLDNFDWKALSLEQAVLLLEEQASPPPIDILANILHKCRRKRSLVYANRINNYLTKNNLKFHRRLGNYLVPMLVDCGCLQDAQNVFVGLRERNEFSWSSLIHGYCECGDFKRAFSLYKDMREQDVHPSPYTFLSLLKSCIRLDDIERGQEMHNLIIIFGYEHEGSIGNILVDMYSRSGAHADAQAVLFGLSTRDVVAWTTLIAGYADCGLAEKVWECLGWMHSDGVASDAAAHICSLKAFSNAGAIDYGRDVHSQVIMGGFEEDNLVVNVLVDMYAKCGFLEEAWNVFNKVPMQGVVSWTALISGHARIGECEVAFELFEEMIGTGVHPNDATFLIVLSMCSHAGMVEKGLSYFQLMENEYGITPTLDHYNCMLDLLGRSGQLNAAMLMLENMPVTPNLISWKTVLSGCRKWGNVGAAKQVYELAMRKYTNHSSVLALMCNIFGDLNIMRDFKMSNKVQMDIEVKE</sequence>
<keyword evidence="4" id="KW-1185">Reference proteome</keyword>
<dbReference type="GO" id="GO:0009451">
    <property type="term" value="P:RNA modification"/>
    <property type="evidence" value="ECO:0007669"/>
    <property type="project" value="InterPro"/>
</dbReference>
<dbReference type="FunFam" id="1.25.40.10:FF:000242">
    <property type="entry name" value="Pentatricopeptide repeat-containing protein"/>
    <property type="match status" value="1"/>
</dbReference>
<evidence type="ECO:0000313" key="3">
    <source>
        <dbReference type="EMBL" id="KAH7427826.1"/>
    </source>
</evidence>